<accession>A0A9N9J005</accession>
<feature type="non-terminal residue" evidence="1">
    <location>
        <position position="126"/>
    </location>
</feature>
<gene>
    <name evidence="1" type="ORF">RFULGI_LOCUS14058</name>
</gene>
<dbReference type="Proteomes" id="UP000789396">
    <property type="component" value="Unassembled WGS sequence"/>
</dbReference>
<dbReference type="AlphaFoldDB" id="A0A9N9J005"/>
<feature type="non-terminal residue" evidence="1">
    <location>
        <position position="1"/>
    </location>
</feature>
<dbReference type="OrthoDB" id="1470350at2759"/>
<evidence type="ECO:0000313" key="1">
    <source>
        <dbReference type="EMBL" id="CAG8757461.1"/>
    </source>
</evidence>
<name>A0A9N9J005_9GLOM</name>
<sequence length="126" mass="14590">NLQDPHNVYVTAYNEAQKVFRNPFVSLISIEHIPILRRLAFSKIDRLNYLFEDLIKEKRKYLAAGQSNGDLLELMLKACEDPDNPTKAREEVLKILGDDLTPSAEHHASLKYLNMVIRENLRLYPP</sequence>
<dbReference type="Gene3D" id="1.10.630.10">
    <property type="entry name" value="Cytochrome P450"/>
    <property type="match status" value="1"/>
</dbReference>
<evidence type="ECO:0000313" key="2">
    <source>
        <dbReference type="Proteomes" id="UP000789396"/>
    </source>
</evidence>
<dbReference type="GO" id="GO:0004497">
    <property type="term" value="F:monooxygenase activity"/>
    <property type="evidence" value="ECO:0007669"/>
    <property type="project" value="InterPro"/>
</dbReference>
<dbReference type="GO" id="GO:0016705">
    <property type="term" value="F:oxidoreductase activity, acting on paired donors, with incorporation or reduction of molecular oxygen"/>
    <property type="evidence" value="ECO:0007669"/>
    <property type="project" value="InterPro"/>
</dbReference>
<dbReference type="GO" id="GO:0005506">
    <property type="term" value="F:iron ion binding"/>
    <property type="evidence" value="ECO:0007669"/>
    <property type="project" value="InterPro"/>
</dbReference>
<dbReference type="GO" id="GO:0020037">
    <property type="term" value="F:heme binding"/>
    <property type="evidence" value="ECO:0007669"/>
    <property type="project" value="InterPro"/>
</dbReference>
<protein>
    <submittedName>
        <fullName evidence="1">9402_t:CDS:1</fullName>
    </submittedName>
</protein>
<dbReference type="SUPFAM" id="SSF48264">
    <property type="entry name" value="Cytochrome P450"/>
    <property type="match status" value="1"/>
</dbReference>
<comment type="caution">
    <text evidence="1">The sequence shown here is derived from an EMBL/GenBank/DDBJ whole genome shotgun (WGS) entry which is preliminary data.</text>
</comment>
<dbReference type="InterPro" id="IPR001128">
    <property type="entry name" value="Cyt_P450"/>
</dbReference>
<dbReference type="EMBL" id="CAJVPZ010039449">
    <property type="protein sequence ID" value="CAG8757461.1"/>
    <property type="molecule type" value="Genomic_DNA"/>
</dbReference>
<organism evidence="1 2">
    <name type="scientific">Racocetra fulgida</name>
    <dbReference type="NCBI Taxonomy" id="60492"/>
    <lineage>
        <taxon>Eukaryota</taxon>
        <taxon>Fungi</taxon>
        <taxon>Fungi incertae sedis</taxon>
        <taxon>Mucoromycota</taxon>
        <taxon>Glomeromycotina</taxon>
        <taxon>Glomeromycetes</taxon>
        <taxon>Diversisporales</taxon>
        <taxon>Gigasporaceae</taxon>
        <taxon>Racocetra</taxon>
    </lineage>
</organism>
<reference evidence="1" key="1">
    <citation type="submission" date="2021-06" db="EMBL/GenBank/DDBJ databases">
        <authorList>
            <person name="Kallberg Y."/>
            <person name="Tangrot J."/>
            <person name="Rosling A."/>
        </authorList>
    </citation>
    <scope>NUCLEOTIDE SEQUENCE</scope>
    <source>
        <strain evidence="1">IN212</strain>
    </source>
</reference>
<proteinExistence type="predicted"/>
<keyword evidence="2" id="KW-1185">Reference proteome</keyword>
<dbReference type="InterPro" id="IPR036396">
    <property type="entry name" value="Cyt_P450_sf"/>
</dbReference>
<dbReference type="Pfam" id="PF00067">
    <property type="entry name" value="p450"/>
    <property type="match status" value="1"/>
</dbReference>